<comment type="caution">
    <text evidence="2">The sequence shown here is derived from an EMBL/GenBank/DDBJ whole genome shotgun (WGS) entry which is preliminary data.</text>
</comment>
<dbReference type="PATRIC" id="fig|1088868.3.peg.309"/>
<evidence type="ECO:0000313" key="3">
    <source>
        <dbReference type="Proteomes" id="UP000005939"/>
    </source>
</evidence>
<proteinExistence type="predicted"/>
<dbReference type="eggNOG" id="COG4313">
    <property type="taxonomic scope" value="Bacteria"/>
</dbReference>
<dbReference type="Proteomes" id="UP000005939">
    <property type="component" value="Unassembled WGS sequence"/>
</dbReference>
<name>G6EXY9_9PROT</name>
<feature type="compositionally biased region" description="Low complexity" evidence="1">
    <location>
        <begin position="60"/>
        <end position="69"/>
    </location>
</feature>
<feature type="compositionally biased region" description="Polar residues" evidence="1">
    <location>
        <begin position="43"/>
        <end position="59"/>
    </location>
</feature>
<dbReference type="InterPro" id="IPR025737">
    <property type="entry name" value="FApF"/>
</dbReference>
<evidence type="ECO:0000313" key="2">
    <source>
        <dbReference type="EMBL" id="EHD14377.1"/>
    </source>
</evidence>
<gene>
    <name evidence="2" type="ORF">CIN_03090</name>
</gene>
<protein>
    <submittedName>
        <fullName evidence="2">Uncharacterized protein</fullName>
    </submittedName>
</protein>
<dbReference type="RefSeq" id="WP_008853299.1">
    <property type="nucleotide sequence ID" value="NZ_AGFR01000003.1"/>
</dbReference>
<feature type="region of interest" description="Disordered" evidence="1">
    <location>
        <begin position="43"/>
        <end position="69"/>
    </location>
</feature>
<evidence type="ECO:0000256" key="1">
    <source>
        <dbReference type="SAM" id="MobiDB-lite"/>
    </source>
</evidence>
<dbReference type="Pfam" id="PF13557">
    <property type="entry name" value="Phenol_MetA_deg"/>
    <property type="match status" value="1"/>
</dbReference>
<sequence length="370" mass="40740">MRFLFKDPSFKLSSYTQKFTISFLSMGFLCALAPNSYSKATQPIPPATNSATDNSSANVTQSTSSTTAPPADTAVSILDIQRYTGSLLSPSGAVTEAGALMIEPYFQSTISRGAYQANGSVKNNKHRTDSANTFILFKYGITNNLSVQITPQVYYYWNGRTTSSTVHFSDLPVELQYRWIDQNNKKYIPSLTTYLGMNFPTGDYTNLGRALDSAGTGSYALRFGLQSQAAYDIDNHALRVRLWGVARKPLTSANIKGISSYGTDGDYRGNAKSGLFGNWGFSLEYGITDEWVLAFDYQYDWGKGTRMRGAYGGGQFERYVTGAYHDIQIAPAIEYNWSPLFGVIVGAAVTVDGHNTNDFVQPQFAINMVF</sequence>
<dbReference type="OrthoDB" id="7240756at2"/>
<accession>G6EXY9</accession>
<dbReference type="EMBL" id="AGFR01000003">
    <property type="protein sequence ID" value="EHD14377.1"/>
    <property type="molecule type" value="Genomic_DNA"/>
</dbReference>
<organism evidence="2 3">
    <name type="scientific">Commensalibacter intestini A911</name>
    <dbReference type="NCBI Taxonomy" id="1088868"/>
    <lineage>
        <taxon>Bacteria</taxon>
        <taxon>Pseudomonadati</taxon>
        <taxon>Pseudomonadota</taxon>
        <taxon>Alphaproteobacteria</taxon>
        <taxon>Acetobacterales</taxon>
        <taxon>Acetobacteraceae</taxon>
    </lineage>
</organism>
<dbReference type="STRING" id="1088868.CIN_03090"/>
<dbReference type="AlphaFoldDB" id="G6EXY9"/>
<reference evidence="2 3" key="1">
    <citation type="submission" date="2011-10" db="EMBL/GenBank/DDBJ databases">
        <title>Genome Sequence of Commensalibacter intestini A911, isolated from Drosophila gut.</title>
        <authorList>
            <person name="Lee W.-J."/>
            <person name="Kim E.-K."/>
        </authorList>
    </citation>
    <scope>NUCLEOTIDE SEQUENCE [LARGE SCALE GENOMIC DNA]</scope>
    <source>
        <strain evidence="2 3">A911</strain>
    </source>
</reference>